<accession>A0A075K2Z2</accession>
<dbReference type="InterPro" id="IPR028098">
    <property type="entry name" value="Glyco_trans_4-like_N"/>
</dbReference>
<dbReference type="HOGENOM" id="CLU_009583_0_3_6"/>
<gene>
    <name evidence="3" type="ORF">HY57_14705</name>
</gene>
<dbReference type="PANTHER" id="PTHR12526:SF630">
    <property type="entry name" value="GLYCOSYLTRANSFERASE"/>
    <property type="match status" value="1"/>
</dbReference>
<reference evidence="3 4" key="1">
    <citation type="submission" date="2014-07" db="EMBL/GenBank/DDBJ databases">
        <title>Complete Genome Sequence of Dyella japonica Strain A8 Isolated from Malaysian Tropical Soil.</title>
        <authorList>
            <person name="Hui R.K.H."/>
            <person name="Chen J.-W."/>
            <person name="Chan K.-G."/>
            <person name="Leung F.C.C."/>
        </authorList>
    </citation>
    <scope>NUCLEOTIDE SEQUENCE [LARGE SCALE GENOMIC DNA]</scope>
    <source>
        <strain evidence="3 4">A8</strain>
    </source>
</reference>
<feature type="domain" description="Glycosyltransferase subfamily 4-like N-terminal" evidence="2">
    <location>
        <begin position="13"/>
        <end position="170"/>
    </location>
</feature>
<dbReference type="GO" id="GO:0016757">
    <property type="term" value="F:glycosyltransferase activity"/>
    <property type="evidence" value="ECO:0007669"/>
    <property type="project" value="InterPro"/>
</dbReference>
<dbReference type="AlphaFoldDB" id="A0A075K2Z2"/>
<dbReference type="Gene3D" id="3.40.50.2000">
    <property type="entry name" value="Glycogen Phosphorylase B"/>
    <property type="match status" value="2"/>
</dbReference>
<dbReference type="PATRIC" id="fig|1217721.7.peg.3018"/>
<evidence type="ECO:0000313" key="4">
    <source>
        <dbReference type="Proteomes" id="UP000027987"/>
    </source>
</evidence>
<keyword evidence="4" id="KW-1185">Reference proteome</keyword>
<evidence type="ECO:0000259" key="2">
    <source>
        <dbReference type="Pfam" id="PF13439"/>
    </source>
</evidence>
<dbReference type="Pfam" id="PF13439">
    <property type="entry name" value="Glyco_transf_4"/>
    <property type="match status" value="1"/>
</dbReference>
<proteinExistence type="predicted"/>
<dbReference type="STRING" id="1217721.HY57_14705"/>
<dbReference type="SUPFAM" id="SSF53756">
    <property type="entry name" value="UDP-Glycosyltransferase/glycogen phosphorylase"/>
    <property type="match status" value="1"/>
</dbReference>
<dbReference type="GO" id="GO:1901135">
    <property type="term" value="P:carbohydrate derivative metabolic process"/>
    <property type="evidence" value="ECO:0007669"/>
    <property type="project" value="UniProtKB-ARBA"/>
</dbReference>
<dbReference type="OrthoDB" id="5290958at2"/>
<dbReference type="Proteomes" id="UP000027987">
    <property type="component" value="Chromosome"/>
</dbReference>
<dbReference type="Pfam" id="PF00534">
    <property type="entry name" value="Glycos_transf_1"/>
    <property type="match status" value="1"/>
</dbReference>
<protein>
    <submittedName>
        <fullName evidence="3">Glycosyltransferase</fullName>
    </submittedName>
</protein>
<feature type="domain" description="Glycosyl transferase family 1" evidence="1">
    <location>
        <begin position="180"/>
        <end position="346"/>
    </location>
</feature>
<dbReference type="InterPro" id="IPR001296">
    <property type="entry name" value="Glyco_trans_1"/>
</dbReference>
<organism evidence="3 4">
    <name type="scientific">Dyella japonica A8</name>
    <dbReference type="NCBI Taxonomy" id="1217721"/>
    <lineage>
        <taxon>Bacteria</taxon>
        <taxon>Pseudomonadati</taxon>
        <taxon>Pseudomonadota</taxon>
        <taxon>Gammaproteobacteria</taxon>
        <taxon>Lysobacterales</taxon>
        <taxon>Rhodanobacteraceae</taxon>
        <taxon>Dyella</taxon>
    </lineage>
</organism>
<evidence type="ECO:0000259" key="1">
    <source>
        <dbReference type="Pfam" id="PF00534"/>
    </source>
</evidence>
<name>A0A075K2Z2_9GAMM</name>
<dbReference type="RefSeq" id="WP_019465565.1">
    <property type="nucleotide sequence ID" value="NZ_ALOY01000159.1"/>
</dbReference>
<sequence length="373" mass="40975">MNITHVVENLNRGGLERMVLDLVQRQQQQGHRCQVVCLYETGALAHELDVAGIPVVACHKGRGIDLRALARVRWAIDRHDTDILHTHNAVAHYQAVLASFGLGVLRTLNTRHGMGAGQRTGRKEWLYRRALSRTDIVVTVCEAARRNGISRGMFPPPMTRVVPNGIAIERFRPTSDTARQRVRQMLGLPGDTFLIGNVGRLNWTKDQAGLIRAFRQIHARHPATALLLIGDGELRAELERCAVREGVGQAVHFLGDRNDVRDLLQGLDLFVLSSTSEGYSMALLEACAAALPIVATDVGGNGEIIHSGRTGQLVPPGEPDALAEAMLLLLEKPAIASSYGSAARTWVEKHGSLEAMADRYERLYQDRECETCA</sequence>
<dbReference type="EMBL" id="CP008884">
    <property type="protein sequence ID" value="AIF48400.1"/>
    <property type="molecule type" value="Genomic_DNA"/>
</dbReference>
<dbReference type="PANTHER" id="PTHR12526">
    <property type="entry name" value="GLYCOSYLTRANSFERASE"/>
    <property type="match status" value="1"/>
</dbReference>
<keyword evidence="3" id="KW-0808">Transferase</keyword>
<evidence type="ECO:0000313" key="3">
    <source>
        <dbReference type="EMBL" id="AIF48400.1"/>
    </source>
</evidence>
<dbReference type="KEGG" id="dja:HY57_14705"/>